<accession>A0A834ZRJ2</accession>
<dbReference type="OrthoDB" id="1932581at2759"/>
<dbReference type="OMA" id="MACFLDC"/>
<dbReference type="EMBL" id="JABCRI010000001">
    <property type="protein sequence ID" value="KAF8412739.1"/>
    <property type="molecule type" value="Genomic_DNA"/>
</dbReference>
<evidence type="ECO:0000313" key="2">
    <source>
        <dbReference type="EMBL" id="KAF8412739.1"/>
    </source>
</evidence>
<protein>
    <submittedName>
        <fullName evidence="2">Uncharacterized protein</fullName>
    </submittedName>
</protein>
<keyword evidence="3" id="KW-1185">Reference proteome</keyword>
<comment type="caution">
    <text evidence="2">The sequence shown here is derived from an EMBL/GenBank/DDBJ whole genome shotgun (WGS) entry which is preliminary data.</text>
</comment>
<feature type="compositionally biased region" description="Polar residues" evidence="1">
    <location>
        <begin position="222"/>
        <end position="231"/>
    </location>
</feature>
<organism evidence="2 3">
    <name type="scientific">Tetracentron sinense</name>
    <name type="common">Spur-leaf</name>
    <dbReference type="NCBI Taxonomy" id="13715"/>
    <lineage>
        <taxon>Eukaryota</taxon>
        <taxon>Viridiplantae</taxon>
        <taxon>Streptophyta</taxon>
        <taxon>Embryophyta</taxon>
        <taxon>Tracheophyta</taxon>
        <taxon>Spermatophyta</taxon>
        <taxon>Magnoliopsida</taxon>
        <taxon>Trochodendrales</taxon>
        <taxon>Trochodendraceae</taxon>
        <taxon>Tetracentron</taxon>
    </lineage>
</organism>
<dbReference type="GO" id="GO:0007142">
    <property type="term" value="P:male meiosis II"/>
    <property type="evidence" value="ECO:0007669"/>
    <property type="project" value="InterPro"/>
</dbReference>
<reference evidence="2 3" key="1">
    <citation type="submission" date="2020-04" db="EMBL/GenBank/DDBJ databases">
        <title>Plant Genome Project.</title>
        <authorList>
            <person name="Zhang R.-G."/>
        </authorList>
    </citation>
    <scope>NUCLEOTIDE SEQUENCE [LARGE SCALE GENOMIC DNA]</scope>
    <source>
        <strain evidence="2">YNK0</strain>
        <tissue evidence="2">Leaf</tissue>
    </source>
</reference>
<feature type="region of interest" description="Disordered" evidence="1">
    <location>
        <begin position="214"/>
        <end position="245"/>
    </location>
</feature>
<feature type="compositionally biased region" description="Polar residues" evidence="1">
    <location>
        <begin position="554"/>
        <end position="563"/>
    </location>
</feature>
<name>A0A834ZRJ2_TETSI</name>
<feature type="compositionally biased region" description="Polar residues" evidence="1">
    <location>
        <begin position="447"/>
        <end position="464"/>
    </location>
</feature>
<dbReference type="PANTHER" id="PTHR33318">
    <property type="entry name" value="ASPARTYL/GLUTAMYL-TRNA(ASN/GLN) AMIDOTRANSFERASE SUBUNIT"/>
    <property type="match status" value="1"/>
</dbReference>
<gene>
    <name evidence="2" type="ORF">HHK36_000708</name>
</gene>
<feature type="region of interest" description="Disordered" evidence="1">
    <location>
        <begin position="447"/>
        <end position="468"/>
    </location>
</feature>
<evidence type="ECO:0000313" key="3">
    <source>
        <dbReference type="Proteomes" id="UP000655225"/>
    </source>
</evidence>
<feature type="compositionally biased region" description="Polar residues" evidence="1">
    <location>
        <begin position="529"/>
        <end position="541"/>
    </location>
</feature>
<dbReference type="PANTHER" id="PTHR33318:SF7">
    <property type="entry name" value="PROTEIN JASON"/>
    <property type="match status" value="1"/>
</dbReference>
<feature type="region of interest" description="Disordered" evidence="1">
    <location>
        <begin position="308"/>
        <end position="336"/>
    </location>
</feature>
<proteinExistence type="predicted"/>
<evidence type="ECO:0000256" key="1">
    <source>
        <dbReference type="SAM" id="MobiDB-lite"/>
    </source>
</evidence>
<dbReference type="Proteomes" id="UP000655225">
    <property type="component" value="Unassembled WGS sequence"/>
</dbReference>
<sequence length="570" mass="63761">MGCFFGCFRFKDDNRPQTHLVSDAVSSKSRDALVSRNRLASLLLSEEPEYDAFSCSKEKEGSPCKDITNHTLGSPQPGFDGNLNDKELKDEMCSTYFQHFELFLDVFGLFWAFKLFLDVLGALTIKSDPDFQRLEEDSKGRVAEARFLKACGTLLQTPAEIQKTSVKAKDLNDGDSEGSKFHSWLLSTSIKKLHWEEQPDQVPAPTVKFCELLGKEPGSPKRTPSSCTSEGKNTRRFTRSPENNGVETLDTTIKIHINQLDNSTFSSLTPRVPAATSHKNKCVRFECESDVAFLPSRIYTTEAARQSLKQSDSATSCDELKSSPYPTPLKLTDEMQTPGTVYPANLENLTNGKNVRIRSQYVYPVLNPVENFCQWKALKEEDSDTHEQLSHLRESLKHSENAIPEHTYFPNSDTSAMVCGVETTVGKELKVDASLCHWLKSSSSPMDEKSQSCGTISSGKSYSGKTPEMDRPIIGIVAAHWNEDEPSRISPKWWDGNGIPNSTNKYKEDQKVSWHATPFEERLEKALSEETSLSQRKNVNGTPIDFDENEESDSAISQLQSSAFPELVSI</sequence>
<dbReference type="AlphaFoldDB" id="A0A834ZRJ2"/>
<dbReference type="InterPro" id="IPR039300">
    <property type="entry name" value="JASON"/>
</dbReference>
<feature type="region of interest" description="Disordered" evidence="1">
    <location>
        <begin position="527"/>
        <end position="570"/>
    </location>
</feature>